<dbReference type="RefSeq" id="WP_226179521.1">
    <property type="nucleotide sequence ID" value="NZ_JAJADR010000008.1"/>
</dbReference>
<evidence type="ECO:0000313" key="9">
    <source>
        <dbReference type="Proteomes" id="UP001165296"/>
    </source>
</evidence>
<reference evidence="8" key="1">
    <citation type="submission" date="2021-10" db="EMBL/GenBank/DDBJ databases">
        <authorList>
            <person name="Dean J.D."/>
            <person name="Kim M.K."/>
            <person name="Newey C.N."/>
            <person name="Stoker T.S."/>
            <person name="Thompson D.W."/>
            <person name="Grose J.H."/>
        </authorList>
    </citation>
    <scope>NUCLEOTIDE SEQUENCE</scope>
    <source>
        <strain evidence="8">BT178</strain>
    </source>
</reference>
<evidence type="ECO:0000256" key="1">
    <source>
        <dbReference type="ARBA" id="ARBA00022630"/>
    </source>
</evidence>
<feature type="domain" description="Flavodoxin-like fold" evidence="7">
    <location>
        <begin position="1"/>
        <end position="187"/>
    </location>
</feature>
<comment type="caution">
    <text evidence="8">The sequence shown here is derived from an EMBL/GenBank/DDBJ whole genome shotgun (WGS) entry which is preliminary data.</text>
</comment>
<comment type="caution">
    <text evidence="6">Lacks conserved residue(s) required for the propagation of feature annotation.</text>
</comment>
<comment type="function">
    <text evidence="6">Also exhibits azoreductase activity. Catalyzes the reductive cleavage of the azo bond in aromatic azo compounds to the corresponding amines.</text>
</comment>
<organism evidence="8 9">
    <name type="scientific">Hymenobacter lucidus</name>
    <dbReference type="NCBI Taxonomy" id="2880930"/>
    <lineage>
        <taxon>Bacteria</taxon>
        <taxon>Pseudomonadati</taxon>
        <taxon>Bacteroidota</taxon>
        <taxon>Cytophagia</taxon>
        <taxon>Cytophagales</taxon>
        <taxon>Hymenobacteraceae</taxon>
        <taxon>Hymenobacter</taxon>
    </lineage>
</organism>
<comment type="subunit">
    <text evidence="6">Homodimer.</text>
</comment>
<feature type="binding site" evidence="6">
    <location>
        <position position="9"/>
    </location>
    <ligand>
        <name>FMN</name>
        <dbReference type="ChEBI" id="CHEBI:58210"/>
    </ligand>
</feature>
<gene>
    <name evidence="6" type="primary">azoR</name>
    <name evidence="8" type="ORF">LGH74_21225</name>
</gene>
<dbReference type="EC" id="1.6.5.-" evidence="6"/>
<keyword evidence="2 6" id="KW-0288">FMN</keyword>
<dbReference type="InterPro" id="IPR003680">
    <property type="entry name" value="Flavodoxin_fold"/>
</dbReference>
<keyword evidence="9" id="KW-1185">Reference proteome</keyword>
<dbReference type="PANTHER" id="PTHR43741">
    <property type="entry name" value="FMN-DEPENDENT NADH-AZOREDUCTASE 1"/>
    <property type="match status" value="1"/>
</dbReference>
<dbReference type="SUPFAM" id="SSF52218">
    <property type="entry name" value="Flavoproteins"/>
    <property type="match status" value="1"/>
</dbReference>
<evidence type="ECO:0000256" key="4">
    <source>
        <dbReference type="ARBA" id="ARBA00023027"/>
    </source>
</evidence>
<dbReference type="EMBL" id="JAJADR010000008">
    <property type="protein sequence ID" value="MCB2410525.1"/>
    <property type="molecule type" value="Genomic_DNA"/>
</dbReference>
<dbReference type="InterPro" id="IPR029039">
    <property type="entry name" value="Flavoprotein-like_sf"/>
</dbReference>
<dbReference type="Proteomes" id="UP001165296">
    <property type="component" value="Unassembled WGS sequence"/>
</dbReference>
<dbReference type="InterPro" id="IPR023048">
    <property type="entry name" value="NADH:quinone_OxRdtase_FMN_depd"/>
</dbReference>
<dbReference type="HAMAP" id="MF_01216">
    <property type="entry name" value="Azoreductase_type1"/>
    <property type="match status" value="1"/>
</dbReference>
<proteinExistence type="inferred from homology"/>
<sequence length="197" mass="20986">MNILVLNSSGRTELSVSRKLVAELVTELLAQSAEARITYRDVAAGVPCVDDLLISGLYIPQEQRTAEQRQALAFSDELVAEVQAADVLVIGTPIYNFGIPAALKAWLDQIVRAGVTFAFAENGYEGLLTGKKAYLVVTSGAVEAGSSLDHATPYLRLILGFIGITDVEIISACQLSMLGEQPISAAMDAIHHLQTVG</sequence>
<accession>A0ABS8AXJ3</accession>
<keyword evidence="4 6" id="KW-0520">NAD</keyword>
<dbReference type="EC" id="1.7.1.17" evidence="6"/>
<dbReference type="Gene3D" id="3.40.50.360">
    <property type="match status" value="1"/>
</dbReference>
<comment type="catalytic activity">
    <reaction evidence="5">
        <text>N,N-dimethyl-1,4-phenylenediamine + anthranilate + 2 NAD(+) = 2-(4-dimethylaminophenyl)diazenylbenzoate + 2 NADH + 2 H(+)</text>
        <dbReference type="Rhea" id="RHEA:55872"/>
        <dbReference type="ChEBI" id="CHEBI:15378"/>
        <dbReference type="ChEBI" id="CHEBI:15783"/>
        <dbReference type="ChEBI" id="CHEBI:16567"/>
        <dbReference type="ChEBI" id="CHEBI:57540"/>
        <dbReference type="ChEBI" id="CHEBI:57945"/>
        <dbReference type="ChEBI" id="CHEBI:71579"/>
        <dbReference type="EC" id="1.7.1.17"/>
    </reaction>
    <physiologicalReaction direction="right-to-left" evidence="5">
        <dbReference type="Rhea" id="RHEA:55874"/>
    </physiologicalReaction>
</comment>
<comment type="catalytic activity">
    <reaction evidence="6">
        <text>2 a quinone + NADH + H(+) = 2 a 1,4-benzosemiquinone + NAD(+)</text>
        <dbReference type="Rhea" id="RHEA:65952"/>
        <dbReference type="ChEBI" id="CHEBI:15378"/>
        <dbReference type="ChEBI" id="CHEBI:57540"/>
        <dbReference type="ChEBI" id="CHEBI:57945"/>
        <dbReference type="ChEBI" id="CHEBI:132124"/>
        <dbReference type="ChEBI" id="CHEBI:134225"/>
    </reaction>
</comment>
<evidence type="ECO:0000313" key="8">
    <source>
        <dbReference type="EMBL" id="MCB2410525.1"/>
    </source>
</evidence>
<keyword evidence="3 6" id="KW-0560">Oxidoreductase</keyword>
<dbReference type="PANTHER" id="PTHR43741:SF2">
    <property type="entry name" value="FMN-DEPENDENT NADH:QUINONE OXIDOREDUCTASE"/>
    <property type="match status" value="1"/>
</dbReference>
<comment type="function">
    <text evidence="6">Quinone reductase that provides resistance to thiol-specific stress caused by electrophilic quinones.</text>
</comment>
<name>A0ABS8AXJ3_9BACT</name>
<feature type="binding site" evidence="6">
    <location>
        <begin position="15"/>
        <end position="17"/>
    </location>
    <ligand>
        <name>FMN</name>
        <dbReference type="ChEBI" id="CHEBI:58210"/>
    </ligand>
</feature>
<evidence type="ECO:0000259" key="7">
    <source>
        <dbReference type="Pfam" id="PF02525"/>
    </source>
</evidence>
<protein>
    <recommendedName>
        <fullName evidence="6">FMN dependent NADH:quinone oxidoreductase</fullName>
        <ecNumber evidence="6">1.6.5.-</ecNumber>
    </recommendedName>
    <alternativeName>
        <fullName evidence="6">Azo-dye reductase</fullName>
    </alternativeName>
    <alternativeName>
        <fullName evidence="6">FMN-dependent NADH-azo compound oxidoreductase</fullName>
    </alternativeName>
    <alternativeName>
        <fullName evidence="6">FMN-dependent NADH-azoreductase</fullName>
        <ecNumber evidence="6">1.7.1.17</ecNumber>
    </alternativeName>
</protein>
<evidence type="ECO:0000256" key="2">
    <source>
        <dbReference type="ARBA" id="ARBA00022643"/>
    </source>
</evidence>
<evidence type="ECO:0000256" key="5">
    <source>
        <dbReference type="ARBA" id="ARBA00048542"/>
    </source>
</evidence>
<comment type="cofactor">
    <cofactor evidence="6">
        <name>FMN</name>
        <dbReference type="ChEBI" id="CHEBI:58210"/>
    </cofactor>
    <text evidence="6">Binds 1 FMN per subunit.</text>
</comment>
<keyword evidence="1 6" id="KW-0285">Flavoprotein</keyword>
<evidence type="ECO:0000256" key="3">
    <source>
        <dbReference type="ARBA" id="ARBA00023002"/>
    </source>
</evidence>
<comment type="similarity">
    <text evidence="6">Belongs to the azoreductase type 1 family.</text>
</comment>
<dbReference type="Pfam" id="PF02525">
    <property type="entry name" value="Flavodoxin_2"/>
    <property type="match status" value="1"/>
</dbReference>
<evidence type="ECO:0000256" key="6">
    <source>
        <dbReference type="HAMAP-Rule" id="MF_01216"/>
    </source>
</evidence>
<dbReference type="InterPro" id="IPR050104">
    <property type="entry name" value="FMN-dep_NADH:Q_OxRdtase_AzoR1"/>
</dbReference>